<dbReference type="SUPFAM" id="SSF52540">
    <property type="entry name" value="P-loop containing nucleoside triphosphate hydrolases"/>
    <property type="match status" value="1"/>
</dbReference>
<dbReference type="PRINTS" id="PR00364">
    <property type="entry name" value="DISEASERSIST"/>
</dbReference>
<name>A0AAW1QFY0_9CHLO</name>
<dbReference type="GO" id="GO:0006310">
    <property type="term" value="P:DNA recombination"/>
    <property type="evidence" value="ECO:0007669"/>
    <property type="project" value="UniProtKB-KW"/>
</dbReference>
<dbReference type="Pfam" id="PF05970">
    <property type="entry name" value="PIF1"/>
    <property type="match status" value="1"/>
</dbReference>
<keyword evidence="1" id="KW-0378">Hydrolase</keyword>
<dbReference type="Gene3D" id="1.25.40.10">
    <property type="entry name" value="Tetratricopeptide repeat domain"/>
    <property type="match status" value="1"/>
</dbReference>
<evidence type="ECO:0000259" key="3">
    <source>
        <dbReference type="Pfam" id="PF00931"/>
    </source>
</evidence>
<dbReference type="Proteomes" id="UP001489004">
    <property type="component" value="Unassembled WGS sequence"/>
</dbReference>
<dbReference type="GO" id="GO:0005524">
    <property type="term" value="F:ATP binding"/>
    <property type="evidence" value="ECO:0007669"/>
    <property type="project" value="UniProtKB-KW"/>
</dbReference>
<dbReference type="GO" id="GO:0006281">
    <property type="term" value="P:DNA repair"/>
    <property type="evidence" value="ECO:0007669"/>
    <property type="project" value="UniProtKB-KW"/>
</dbReference>
<evidence type="ECO:0000259" key="4">
    <source>
        <dbReference type="Pfam" id="PF05970"/>
    </source>
</evidence>
<feature type="domain" description="DNA helicase Pif1-like DEAD-box helicase" evidence="4">
    <location>
        <begin position="12"/>
        <end position="62"/>
    </location>
</feature>
<evidence type="ECO:0000256" key="1">
    <source>
        <dbReference type="RuleBase" id="RU363044"/>
    </source>
</evidence>
<comment type="caution">
    <text evidence="5">The sequence shown here is derived from an EMBL/GenBank/DDBJ whole genome shotgun (WGS) entry which is preliminary data.</text>
</comment>
<keyword evidence="1" id="KW-0547">Nucleotide-binding</keyword>
<feature type="domain" description="NB-ARC" evidence="3">
    <location>
        <begin position="66"/>
        <end position="204"/>
    </location>
</feature>
<accession>A0AAW1QFY0</accession>
<dbReference type="PANTHER" id="PTHR19851">
    <property type="entry name" value="OS02G0203500 PROTEIN"/>
    <property type="match status" value="1"/>
</dbReference>
<dbReference type="GO" id="GO:0000723">
    <property type="term" value="P:telomere maintenance"/>
    <property type="evidence" value="ECO:0007669"/>
    <property type="project" value="InterPro"/>
</dbReference>
<dbReference type="GO" id="GO:0043139">
    <property type="term" value="F:5'-3' DNA helicase activity"/>
    <property type="evidence" value="ECO:0007669"/>
    <property type="project" value="UniProtKB-EC"/>
</dbReference>
<organism evidence="5 6">
    <name type="scientific">[Myrmecia] bisecta</name>
    <dbReference type="NCBI Taxonomy" id="41462"/>
    <lineage>
        <taxon>Eukaryota</taxon>
        <taxon>Viridiplantae</taxon>
        <taxon>Chlorophyta</taxon>
        <taxon>core chlorophytes</taxon>
        <taxon>Trebouxiophyceae</taxon>
        <taxon>Trebouxiales</taxon>
        <taxon>Trebouxiaceae</taxon>
        <taxon>Myrmecia</taxon>
    </lineage>
</organism>
<keyword evidence="6" id="KW-1185">Reference proteome</keyword>
<dbReference type="GO" id="GO:0043531">
    <property type="term" value="F:ADP binding"/>
    <property type="evidence" value="ECO:0007669"/>
    <property type="project" value="InterPro"/>
</dbReference>
<keyword evidence="1" id="KW-0067">ATP-binding</keyword>
<evidence type="ECO:0000256" key="2">
    <source>
        <dbReference type="SAM" id="MobiDB-lite"/>
    </source>
</evidence>
<dbReference type="EMBL" id="JALJOR010000003">
    <property type="protein sequence ID" value="KAK9820258.1"/>
    <property type="molecule type" value="Genomic_DNA"/>
</dbReference>
<keyword evidence="1" id="KW-0234">DNA repair</keyword>
<comment type="catalytic activity">
    <reaction evidence="1">
        <text>ATP + H2O = ADP + phosphate + H(+)</text>
        <dbReference type="Rhea" id="RHEA:13065"/>
        <dbReference type="ChEBI" id="CHEBI:15377"/>
        <dbReference type="ChEBI" id="CHEBI:15378"/>
        <dbReference type="ChEBI" id="CHEBI:30616"/>
        <dbReference type="ChEBI" id="CHEBI:43474"/>
        <dbReference type="ChEBI" id="CHEBI:456216"/>
        <dbReference type="EC" id="5.6.2.3"/>
    </reaction>
</comment>
<evidence type="ECO:0000313" key="6">
    <source>
        <dbReference type="Proteomes" id="UP001489004"/>
    </source>
</evidence>
<dbReference type="InterPro" id="IPR027417">
    <property type="entry name" value="P-loop_NTPase"/>
</dbReference>
<keyword evidence="1" id="KW-0347">Helicase</keyword>
<proteinExistence type="inferred from homology"/>
<keyword evidence="1" id="KW-0233">DNA recombination</keyword>
<reference evidence="5 6" key="1">
    <citation type="journal article" date="2024" name="Nat. Commun.">
        <title>Phylogenomics reveals the evolutionary origins of lichenization in chlorophyte algae.</title>
        <authorList>
            <person name="Puginier C."/>
            <person name="Libourel C."/>
            <person name="Otte J."/>
            <person name="Skaloud P."/>
            <person name="Haon M."/>
            <person name="Grisel S."/>
            <person name="Petersen M."/>
            <person name="Berrin J.G."/>
            <person name="Delaux P.M."/>
            <person name="Dal Grande F."/>
            <person name="Keller J."/>
        </authorList>
    </citation>
    <scope>NUCLEOTIDE SEQUENCE [LARGE SCALE GENOMIC DNA]</scope>
    <source>
        <strain evidence="5 6">SAG 2043</strain>
    </source>
</reference>
<dbReference type="InterPro" id="IPR011990">
    <property type="entry name" value="TPR-like_helical_dom_sf"/>
</dbReference>
<dbReference type="InterPro" id="IPR010285">
    <property type="entry name" value="DNA_helicase_pif1-like_DEAD"/>
</dbReference>
<dbReference type="SUPFAM" id="SSF48452">
    <property type="entry name" value="TPR-like"/>
    <property type="match status" value="1"/>
</dbReference>
<comment type="cofactor">
    <cofactor evidence="1">
        <name>Mg(2+)</name>
        <dbReference type="ChEBI" id="CHEBI:18420"/>
    </cofactor>
</comment>
<dbReference type="Gene3D" id="3.40.50.300">
    <property type="entry name" value="P-loop containing nucleotide triphosphate hydrolases"/>
    <property type="match status" value="1"/>
</dbReference>
<gene>
    <name evidence="5" type="ORF">WJX72_008183</name>
</gene>
<comment type="similarity">
    <text evidence="1">Belongs to the helicase family.</text>
</comment>
<protein>
    <recommendedName>
        <fullName evidence="1">ATP-dependent DNA helicase</fullName>
        <ecNumber evidence="1">5.6.2.3</ecNumber>
    </recommendedName>
</protein>
<dbReference type="PANTHER" id="PTHR19851:SF7">
    <property type="entry name" value="F-BOX DOMAIN-CONTAINING PROTEIN"/>
    <property type="match status" value="1"/>
</dbReference>
<dbReference type="GO" id="GO:0016787">
    <property type="term" value="F:hydrolase activity"/>
    <property type="evidence" value="ECO:0007669"/>
    <property type="project" value="UniProtKB-KW"/>
</dbReference>
<dbReference type="InterPro" id="IPR002182">
    <property type="entry name" value="NB-ARC"/>
</dbReference>
<feature type="region of interest" description="Disordered" evidence="2">
    <location>
        <begin position="512"/>
        <end position="532"/>
    </location>
</feature>
<dbReference type="InterPro" id="IPR042197">
    <property type="entry name" value="Apaf_helical"/>
</dbReference>
<dbReference type="Gene3D" id="1.10.8.430">
    <property type="entry name" value="Helical domain of apoptotic protease-activating factors"/>
    <property type="match status" value="1"/>
</dbReference>
<dbReference type="AlphaFoldDB" id="A0AAW1QFY0"/>
<evidence type="ECO:0000313" key="5">
    <source>
        <dbReference type="EMBL" id="KAK9820258.1"/>
    </source>
</evidence>
<sequence length="532" mass="57741">MGSVDPALEALAYGGKPCVKGGDWRQCLSVVKRSDRPQIVPAPLKPLWQHVQVLRLTIDMRAGGLQELCNPNREKVVLLTGMFGMGKTSLALDVCAAINNDLEFPGGVYTLRFGQDFADGKAKIAEEQKALLAYMGHKDKVANIQGLGGAQVEIASVLSDQLRGRRCLIHLDDVWDPCIVDAFRIPAHSGKLLVTSRSKLWADATIVQLRPEDVRQNSWDREIFGKHVARRKDTHGCFPPGCEDCANKFLERCAGDVLAIAVLGSSLADKQTVVEWEQALVDFSAYASDARTGDAYKDTLFGAFEGSWKGLSADQQQALTAAAVFKAGEPLPAPLVELSWRVLRGEPQATGLRAYMQGVVRANLAQEQNGHYILHAMVEEYFSAKPADPTAPNTSAAHPDFERRARGDVLSCTAGPELLAAFLLSYGSSSRARNLPKIAEAYLGLQDLIAESGHLNRGSVKGLLGDYAGAIADLSAAVEKEPDSAFDWQELGIARSRQTPPDMQGALDVLNRSDELGPNDYEVSFPPEAFKE</sequence>
<dbReference type="Pfam" id="PF00931">
    <property type="entry name" value="NB-ARC"/>
    <property type="match status" value="1"/>
</dbReference>
<keyword evidence="1" id="KW-0227">DNA damage</keyword>
<dbReference type="EC" id="5.6.2.3" evidence="1"/>